<keyword evidence="2" id="KW-1185">Reference proteome</keyword>
<protein>
    <submittedName>
        <fullName evidence="1">Uncharacterized protein</fullName>
    </submittedName>
</protein>
<dbReference type="EMBL" id="SCKG01000004">
    <property type="protein sequence ID" value="TDH14512.1"/>
    <property type="molecule type" value="Genomic_DNA"/>
</dbReference>
<reference evidence="1 2" key="1">
    <citation type="submission" date="2019-01" db="EMBL/GenBank/DDBJ databases">
        <title>A chromosome-scale genome assembly of the yellow perch, Perca flavescens.</title>
        <authorList>
            <person name="Feron R."/>
            <person name="Morvezen R."/>
            <person name="Bestin A."/>
            <person name="Haffray P."/>
            <person name="Klopp C."/>
            <person name="Zahm M."/>
            <person name="Cabau C."/>
            <person name="Roques C."/>
            <person name="Donnadieu C."/>
            <person name="Bouchez O."/>
            <person name="Christie M."/>
            <person name="Larson W."/>
            <person name="Guiguen Y."/>
        </authorList>
    </citation>
    <scope>NUCLEOTIDE SEQUENCE [LARGE SCALE GENOMIC DNA]</scope>
    <source>
        <strain evidence="1">YP-PL-M2</strain>
        <tissue evidence="1">Blood</tissue>
    </source>
</reference>
<gene>
    <name evidence="1" type="ORF">EPR50_G00043050</name>
</gene>
<comment type="caution">
    <text evidence="1">The sequence shown here is derived from an EMBL/GenBank/DDBJ whole genome shotgun (WGS) entry which is preliminary data.</text>
</comment>
<proteinExistence type="predicted"/>
<evidence type="ECO:0000313" key="2">
    <source>
        <dbReference type="Proteomes" id="UP000295070"/>
    </source>
</evidence>
<organism evidence="1 2">
    <name type="scientific">Perca flavescens</name>
    <name type="common">American yellow perch</name>
    <name type="synonym">Morone flavescens</name>
    <dbReference type="NCBI Taxonomy" id="8167"/>
    <lineage>
        <taxon>Eukaryota</taxon>
        <taxon>Metazoa</taxon>
        <taxon>Chordata</taxon>
        <taxon>Craniata</taxon>
        <taxon>Vertebrata</taxon>
        <taxon>Euteleostomi</taxon>
        <taxon>Actinopterygii</taxon>
        <taxon>Neopterygii</taxon>
        <taxon>Teleostei</taxon>
        <taxon>Neoteleostei</taxon>
        <taxon>Acanthomorphata</taxon>
        <taxon>Eupercaria</taxon>
        <taxon>Perciformes</taxon>
        <taxon>Percoidei</taxon>
        <taxon>Percidae</taxon>
        <taxon>Percinae</taxon>
        <taxon>Perca</taxon>
    </lineage>
</organism>
<evidence type="ECO:0000313" key="1">
    <source>
        <dbReference type="EMBL" id="TDH14512.1"/>
    </source>
</evidence>
<dbReference type="AlphaFoldDB" id="A0A484DH75"/>
<name>A0A484DH75_PERFV</name>
<dbReference type="PROSITE" id="PS51257">
    <property type="entry name" value="PROKAR_LIPOPROTEIN"/>
    <property type="match status" value="1"/>
</dbReference>
<dbReference type="Proteomes" id="UP000295070">
    <property type="component" value="Chromosome 4"/>
</dbReference>
<accession>A0A484DH75</accession>
<sequence>MEQQQKNSDHNRTISVYFCCGMWSWATACLSCRSLSLSHTPERDDLFKMTVRKY</sequence>